<name>B3QNB1_CHLP8</name>
<keyword evidence="1" id="KW-0732">Signal</keyword>
<organism evidence="2 3">
    <name type="scientific">Chlorobaculum parvum (strain DSM 263 / NCIMB 8327)</name>
    <name type="common">Chlorobium vibrioforme subsp. thiosulfatophilum</name>
    <dbReference type="NCBI Taxonomy" id="517417"/>
    <lineage>
        <taxon>Bacteria</taxon>
        <taxon>Pseudomonadati</taxon>
        <taxon>Chlorobiota</taxon>
        <taxon>Chlorobiia</taxon>
        <taxon>Chlorobiales</taxon>
        <taxon>Chlorobiaceae</taxon>
        <taxon>Chlorobaculum</taxon>
    </lineage>
</organism>
<reference evidence="2" key="1">
    <citation type="submission" date="2008-06" db="EMBL/GenBank/DDBJ databases">
        <title>Complete sequence of Chlorobaculum parvum NCIB 8327.</title>
        <authorList>
            <consortium name="US DOE Joint Genome Institute"/>
            <person name="Lucas S."/>
            <person name="Copeland A."/>
            <person name="Lapidus A."/>
            <person name="Glavina del Rio T."/>
            <person name="Dalin E."/>
            <person name="Tice H."/>
            <person name="Bruce D."/>
            <person name="Goodwin L."/>
            <person name="Pitluck S."/>
            <person name="Schmutz J."/>
            <person name="Larimer F."/>
            <person name="Land M."/>
            <person name="Hauser L."/>
            <person name="Kyrpides N."/>
            <person name="Mikhailova N."/>
            <person name="Zhao F."/>
            <person name="Li T."/>
            <person name="Liu Z."/>
            <person name="Overmann J."/>
            <person name="Bryant D.A."/>
            <person name="Richardson P."/>
        </authorList>
    </citation>
    <scope>NUCLEOTIDE SEQUENCE [LARGE SCALE GENOMIC DNA]</scope>
    <source>
        <strain evidence="2">NCIB 8327</strain>
    </source>
</reference>
<dbReference type="KEGG" id="cpc:Cpar_1006"/>
<sequence length="106" mass="11763">MKRFFSLWIWLFLFTATACVSESGTGVEASSHEQLTPEVLVEQADAKYDEYLAANEGDRVAATNKTAEYLRGLAGVKEVTVRGSDTLFVIMEDGKELLLMLGKNRL</sequence>
<feature type="chain" id="PRO_5002795585" evidence="1">
    <location>
        <begin position="19"/>
        <end position="106"/>
    </location>
</feature>
<dbReference type="OrthoDB" id="598292at2"/>
<dbReference type="Proteomes" id="UP000008811">
    <property type="component" value="Chromosome"/>
</dbReference>
<gene>
    <name evidence="2" type="ordered locus">Cpar_1006</name>
</gene>
<dbReference type="HOGENOM" id="CLU_2220780_0_0_10"/>
<evidence type="ECO:0000256" key="1">
    <source>
        <dbReference type="SAM" id="SignalP"/>
    </source>
</evidence>
<feature type="signal peptide" evidence="1">
    <location>
        <begin position="1"/>
        <end position="18"/>
    </location>
</feature>
<proteinExistence type="predicted"/>
<dbReference type="eggNOG" id="ENOG503428C">
    <property type="taxonomic scope" value="Bacteria"/>
</dbReference>
<keyword evidence="3" id="KW-1185">Reference proteome</keyword>
<dbReference type="EMBL" id="CP001099">
    <property type="protein sequence ID" value="ACF11414.1"/>
    <property type="molecule type" value="Genomic_DNA"/>
</dbReference>
<dbReference type="RefSeq" id="WP_012502247.1">
    <property type="nucleotide sequence ID" value="NC_011027.1"/>
</dbReference>
<accession>B3QNB1</accession>
<protein>
    <submittedName>
        <fullName evidence="2">Uncharacterized protein</fullName>
    </submittedName>
</protein>
<dbReference type="AlphaFoldDB" id="B3QNB1"/>
<evidence type="ECO:0000313" key="3">
    <source>
        <dbReference type="Proteomes" id="UP000008811"/>
    </source>
</evidence>
<dbReference type="PROSITE" id="PS51257">
    <property type="entry name" value="PROKAR_LIPOPROTEIN"/>
    <property type="match status" value="1"/>
</dbReference>
<evidence type="ECO:0000313" key="2">
    <source>
        <dbReference type="EMBL" id="ACF11414.1"/>
    </source>
</evidence>